<dbReference type="GeneID" id="116546584"/>
<dbReference type="SUPFAM" id="SSF50978">
    <property type="entry name" value="WD40 repeat-like"/>
    <property type="match status" value="1"/>
</dbReference>
<dbReference type="GO" id="GO:0005737">
    <property type="term" value="C:cytoplasm"/>
    <property type="evidence" value="ECO:0007669"/>
    <property type="project" value="TreeGrafter"/>
</dbReference>
<dbReference type="Pfam" id="PF00400">
    <property type="entry name" value="WD40"/>
    <property type="match status" value="2"/>
</dbReference>
<dbReference type="RefSeq" id="XP_032128688.1">
    <property type="nucleotide sequence ID" value="XM_032272797.1"/>
</dbReference>
<dbReference type="GO" id="GO:0072659">
    <property type="term" value="P:protein localization to plasma membrane"/>
    <property type="evidence" value="ECO:0007669"/>
    <property type="project" value="TreeGrafter"/>
</dbReference>
<keyword evidence="4" id="KW-1185">Reference proteome</keyword>
<dbReference type="PROSITE" id="PS00678">
    <property type="entry name" value="WD_REPEATS_1"/>
    <property type="match status" value="1"/>
</dbReference>
<name>A0A6J3HDV7_SAPAP</name>
<proteinExistence type="predicted"/>
<dbReference type="InterPro" id="IPR036322">
    <property type="entry name" value="WD40_repeat_dom_sf"/>
</dbReference>
<dbReference type="AlphaFoldDB" id="A0A6J3HDV7"/>
<dbReference type="InterPro" id="IPR015943">
    <property type="entry name" value="WD40/YVTN_repeat-like_dom_sf"/>
</dbReference>
<dbReference type="InterPro" id="IPR019775">
    <property type="entry name" value="WD40_repeat_CS"/>
</dbReference>
<dbReference type="PROSITE" id="PS50082">
    <property type="entry name" value="WD_REPEATS_2"/>
    <property type="match status" value="1"/>
</dbReference>
<gene>
    <name evidence="5" type="primary">LOC116546584</name>
</gene>
<evidence type="ECO:0000313" key="5">
    <source>
        <dbReference type="RefSeq" id="XP_032128688.1"/>
    </source>
</evidence>
<evidence type="ECO:0000256" key="1">
    <source>
        <dbReference type="ARBA" id="ARBA00022574"/>
    </source>
</evidence>
<dbReference type="SMART" id="SM00320">
    <property type="entry name" value="WD40"/>
    <property type="match status" value="2"/>
</dbReference>
<keyword evidence="2" id="KW-0677">Repeat</keyword>
<dbReference type="InterPro" id="IPR001680">
    <property type="entry name" value="WD40_rpt"/>
</dbReference>
<dbReference type="PANTHER" id="PTHR44099">
    <property type="entry name" value="RABCONNECTIN-3B, ISOFORM A"/>
    <property type="match status" value="1"/>
</dbReference>
<evidence type="ECO:0000256" key="2">
    <source>
        <dbReference type="ARBA" id="ARBA00022737"/>
    </source>
</evidence>
<sequence length="137" mass="15016">MRTSLQAVALWGQKAPPHSITAIMITDDQRTIVTGSQEGQLCLWNLSHELRISAKELLFGHSASVTCLAKARDFSKQPYVISAAENGEMCVWNVTNGQCVKKATLPYRHTAICVSTLTSSRAFLDSATCLGHLLIHF</sequence>
<feature type="repeat" description="WD" evidence="3">
    <location>
        <begin position="58"/>
        <end position="102"/>
    </location>
</feature>
<evidence type="ECO:0000256" key="3">
    <source>
        <dbReference type="PROSITE-ProRule" id="PRU00221"/>
    </source>
</evidence>
<evidence type="ECO:0000313" key="4">
    <source>
        <dbReference type="Proteomes" id="UP000504640"/>
    </source>
</evidence>
<dbReference type="Gene3D" id="2.130.10.10">
    <property type="entry name" value="YVTN repeat-like/Quinoprotein amine dehydrogenase"/>
    <property type="match status" value="1"/>
</dbReference>
<protein>
    <submittedName>
        <fullName evidence="5">WD repeat-containing protein 72-like</fullName>
    </submittedName>
</protein>
<dbReference type="Proteomes" id="UP000504640">
    <property type="component" value="Unplaced"/>
</dbReference>
<dbReference type="PANTHER" id="PTHR44099:SF2">
    <property type="entry name" value="WD REPEAT-CONTAINING PROTEIN 72"/>
    <property type="match status" value="1"/>
</dbReference>
<reference evidence="5" key="1">
    <citation type="submission" date="2025-08" db="UniProtKB">
        <authorList>
            <consortium name="RefSeq"/>
        </authorList>
    </citation>
    <scope>IDENTIFICATION</scope>
    <source>
        <tissue evidence="5">Blood</tissue>
    </source>
</reference>
<dbReference type="InterPro" id="IPR049916">
    <property type="entry name" value="WDR72-like"/>
</dbReference>
<keyword evidence="1 3" id="KW-0853">WD repeat</keyword>
<accession>A0A6J3HDV7</accession>
<organism evidence="4 5">
    <name type="scientific">Sapajus apella</name>
    <name type="common">Brown-capped capuchin</name>
    <name type="synonym">Cebus apella</name>
    <dbReference type="NCBI Taxonomy" id="9515"/>
    <lineage>
        <taxon>Eukaryota</taxon>
        <taxon>Metazoa</taxon>
        <taxon>Chordata</taxon>
        <taxon>Craniata</taxon>
        <taxon>Vertebrata</taxon>
        <taxon>Euteleostomi</taxon>
        <taxon>Mammalia</taxon>
        <taxon>Eutheria</taxon>
        <taxon>Euarchontoglires</taxon>
        <taxon>Primates</taxon>
        <taxon>Haplorrhini</taxon>
        <taxon>Platyrrhini</taxon>
        <taxon>Cebidae</taxon>
        <taxon>Cebinae</taxon>
        <taxon>Sapajus</taxon>
    </lineage>
</organism>